<reference evidence="1" key="2">
    <citation type="journal article" date="2024" name="Plant">
        <title>Genomic evolution and insights into agronomic trait innovations of Sesamum species.</title>
        <authorList>
            <person name="Miao H."/>
            <person name="Wang L."/>
            <person name="Qu L."/>
            <person name="Liu H."/>
            <person name="Sun Y."/>
            <person name="Le M."/>
            <person name="Wang Q."/>
            <person name="Wei S."/>
            <person name="Zheng Y."/>
            <person name="Lin W."/>
            <person name="Duan Y."/>
            <person name="Cao H."/>
            <person name="Xiong S."/>
            <person name="Wang X."/>
            <person name="Wei L."/>
            <person name="Li C."/>
            <person name="Ma Q."/>
            <person name="Ju M."/>
            <person name="Zhao R."/>
            <person name="Li G."/>
            <person name="Mu C."/>
            <person name="Tian Q."/>
            <person name="Mei H."/>
            <person name="Zhang T."/>
            <person name="Gao T."/>
            <person name="Zhang H."/>
        </authorList>
    </citation>
    <scope>NUCLEOTIDE SEQUENCE</scope>
    <source>
        <strain evidence="1">KEN1</strain>
    </source>
</reference>
<sequence length="139" mass="16066">MMQPEKEVIQCLQRNIDIFVWTPKDLEGINPNVITHHLNIDPHIRPVKQKKRHFGSEKDKIIQAEVDKLMAAGHIEEIQFSEWLSNVILVPKLGGKWRMCINFKNLNKACPKDFYHLSRIDQLVDSTSGCELLSMMDAS</sequence>
<name>A0AAW2WVZ8_9LAMI</name>
<comment type="caution">
    <text evidence="1">The sequence shown here is derived from an EMBL/GenBank/DDBJ whole genome shotgun (WGS) entry which is preliminary data.</text>
</comment>
<gene>
    <name evidence="1" type="ORF">Slati_2232100</name>
</gene>
<dbReference type="InterPro" id="IPR043502">
    <property type="entry name" value="DNA/RNA_pol_sf"/>
</dbReference>
<organism evidence="1">
    <name type="scientific">Sesamum latifolium</name>
    <dbReference type="NCBI Taxonomy" id="2727402"/>
    <lineage>
        <taxon>Eukaryota</taxon>
        <taxon>Viridiplantae</taxon>
        <taxon>Streptophyta</taxon>
        <taxon>Embryophyta</taxon>
        <taxon>Tracheophyta</taxon>
        <taxon>Spermatophyta</taxon>
        <taxon>Magnoliopsida</taxon>
        <taxon>eudicotyledons</taxon>
        <taxon>Gunneridae</taxon>
        <taxon>Pentapetalae</taxon>
        <taxon>asterids</taxon>
        <taxon>lamiids</taxon>
        <taxon>Lamiales</taxon>
        <taxon>Pedaliaceae</taxon>
        <taxon>Sesamum</taxon>
    </lineage>
</organism>
<dbReference type="SUPFAM" id="SSF56672">
    <property type="entry name" value="DNA/RNA polymerases"/>
    <property type="match status" value="1"/>
</dbReference>
<dbReference type="AlphaFoldDB" id="A0AAW2WVZ8"/>
<evidence type="ECO:0000313" key="1">
    <source>
        <dbReference type="EMBL" id="KAL0445094.1"/>
    </source>
</evidence>
<accession>A0AAW2WVZ8</accession>
<dbReference type="EMBL" id="JACGWN010000007">
    <property type="protein sequence ID" value="KAL0445094.1"/>
    <property type="molecule type" value="Genomic_DNA"/>
</dbReference>
<evidence type="ECO:0008006" key="2">
    <source>
        <dbReference type="Google" id="ProtNLM"/>
    </source>
</evidence>
<dbReference type="PANTHER" id="PTHR24559:SF444">
    <property type="entry name" value="REVERSE TRANSCRIPTASE DOMAIN-CONTAINING PROTEIN"/>
    <property type="match status" value="1"/>
</dbReference>
<dbReference type="Gene3D" id="3.10.10.10">
    <property type="entry name" value="HIV Type 1 Reverse Transcriptase, subunit A, domain 1"/>
    <property type="match status" value="1"/>
</dbReference>
<dbReference type="InterPro" id="IPR053134">
    <property type="entry name" value="RNA-dir_DNA_polymerase"/>
</dbReference>
<reference evidence="1" key="1">
    <citation type="submission" date="2020-06" db="EMBL/GenBank/DDBJ databases">
        <authorList>
            <person name="Li T."/>
            <person name="Hu X."/>
            <person name="Zhang T."/>
            <person name="Song X."/>
            <person name="Zhang H."/>
            <person name="Dai N."/>
            <person name="Sheng W."/>
            <person name="Hou X."/>
            <person name="Wei L."/>
        </authorList>
    </citation>
    <scope>NUCLEOTIDE SEQUENCE</scope>
    <source>
        <strain evidence="1">KEN1</strain>
        <tissue evidence="1">Leaf</tissue>
    </source>
</reference>
<dbReference type="PANTHER" id="PTHR24559">
    <property type="entry name" value="TRANSPOSON TY3-I GAG-POL POLYPROTEIN"/>
    <property type="match status" value="1"/>
</dbReference>
<proteinExistence type="predicted"/>
<protein>
    <recommendedName>
        <fullName evidence="2">Reverse transcriptase domain-containing protein</fullName>
    </recommendedName>
</protein>